<accession>A0A934VSC4</accession>
<proteinExistence type="inferred from homology"/>
<evidence type="ECO:0000313" key="6">
    <source>
        <dbReference type="Proteomes" id="UP000603141"/>
    </source>
</evidence>
<comment type="similarity">
    <text evidence="1">Belongs to the NipSnap family.</text>
</comment>
<comment type="caution">
    <text evidence="5">The sequence shown here is derived from an EMBL/GenBank/DDBJ whole genome shotgun (WGS) entry which is preliminary data.</text>
</comment>
<dbReference type="SUPFAM" id="SSF54909">
    <property type="entry name" value="Dimeric alpha+beta barrel"/>
    <property type="match status" value="2"/>
</dbReference>
<dbReference type="InterPro" id="IPR012577">
    <property type="entry name" value="NIPSNAP"/>
</dbReference>
<name>A0A934VSC4_9BACT</name>
<organism evidence="5 6">
    <name type="scientific">Luteolibacter pohnpeiensis</name>
    <dbReference type="NCBI Taxonomy" id="454153"/>
    <lineage>
        <taxon>Bacteria</taxon>
        <taxon>Pseudomonadati</taxon>
        <taxon>Verrucomicrobiota</taxon>
        <taxon>Verrucomicrobiia</taxon>
        <taxon>Verrucomicrobiales</taxon>
        <taxon>Verrucomicrobiaceae</taxon>
        <taxon>Luteolibacter</taxon>
    </lineage>
</organism>
<feature type="signal peptide" evidence="3">
    <location>
        <begin position="1"/>
        <end position="21"/>
    </location>
</feature>
<dbReference type="Proteomes" id="UP000603141">
    <property type="component" value="Unassembled WGS sequence"/>
</dbReference>
<feature type="chain" id="PRO_5037159743" evidence="3">
    <location>
        <begin position="22"/>
        <end position="255"/>
    </location>
</feature>
<dbReference type="PANTHER" id="PTHR21017:SF17">
    <property type="entry name" value="PROTEIN NIPSNAP"/>
    <property type="match status" value="1"/>
</dbReference>
<feature type="region of interest" description="Disordered" evidence="2">
    <location>
        <begin position="229"/>
        <end position="255"/>
    </location>
</feature>
<reference evidence="5" key="1">
    <citation type="submission" date="2021-01" db="EMBL/GenBank/DDBJ databases">
        <title>Modified the classification status of verrucomicrobia.</title>
        <authorList>
            <person name="Feng X."/>
        </authorList>
    </citation>
    <scope>NUCLEOTIDE SEQUENCE</scope>
    <source>
        <strain evidence="5">KCTC 22041</strain>
    </source>
</reference>
<sequence length="255" mass="28958">MYRSLLFAAASILTFSGAASAKEESTDTCYELRTYYASEGKLEALHARFRNDTLRLFAKHHMKSIGYWVPIDNKEQKLVYLLSFPDRETRDKAWDAFHADQEWIDAKAKSEENGVLIDHLTDQFLTPTDFSTVTYKPADKPHTFELRTYTATEGNLPNLLTRFRDHTVSIFTRCGMEHFHYFTPMKGEPGADQTLVYFLAHASPEARNASWQKFGSDPEWVKALKESEANAGGSLTVPNGVKSELLTPTDYSPVQ</sequence>
<dbReference type="RefSeq" id="WP_200273075.1">
    <property type="nucleotide sequence ID" value="NZ_JAENIJ010000036.1"/>
</dbReference>
<dbReference type="AlphaFoldDB" id="A0A934VSC4"/>
<dbReference type="InterPro" id="IPR051557">
    <property type="entry name" value="NipSnap_domain"/>
</dbReference>
<protein>
    <submittedName>
        <fullName evidence="5">NIPSNAP family protein</fullName>
    </submittedName>
</protein>
<dbReference type="PANTHER" id="PTHR21017">
    <property type="entry name" value="NIPSNAP-RELATED"/>
    <property type="match status" value="1"/>
</dbReference>
<evidence type="ECO:0000256" key="2">
    <source>
        <dbReference type="SAM" id="MobiDB-lite"/>
    </source>
</evidence>
<keyword evidence="6" id="KW-1185">Reference proteome</keyword>
<gene>
    <name evidence="5" type="ORF">JIN85_17155</name>
</gene>
<evidence type="ECO:0000256" key="3">
    <source>
        <dbReference type="SAM" id="SignalP"/>
    </source>
</evidence>
<dbReference type="Pfam" id="PF07978">
    <property type="entry name" value="NIPSNAP"/>
    <property type="match status" value="2"/>
</dbReference>
<evidence type="ECO:0000256" key="1">
    <source>
        <dbReference type="ARBA" id="ARBA00005291"/>
    </source>
</evidence>
<evidence type="ECO:0000313" key="5">
    <source>
        <dbReference type="EMBL" id="MBK1884151.1"/>
    </source>
</evidence>
<feature type="domain" description="NIPSNAP" evidence="4">
    <location>
        <begin position="30"/>
        <end position="131"/>
    </location>
</feature>
<dbReference type="Gene3D" id="3.30.70.100">
    <property type="match status" value="2"/>
</dbReference>
<keyword evidence="3" id="KW-0732">Signal</keyword>
<dbReference type="EMBL" id="JAENIJ010000036">
    <property type="protein sequence ID" value="MBK1884151.1"/>
    <property type="molecule type" value="Genomic_DNA"/>
</dbReference>
<dbReference type="InterPro" id="IPR011008">
    <property type="entry name" value="Dimeric_a/b-barrel"/>
</dbReference>
<feature type="domain" description="NIPSNAP" evidence="4">
    <location>
        <begin position="144"/>
        <end position="253"/>
    </location>
</feature>
<evidence type="ECO:0000259" key="4">
    <source>
        <dbReference type="Pfam" id="PF07978"/>
    </source>
</evidence>